<dbReference type="GO" id="GO:0004029">
    <property type="term" value="F:aldehyde dehydrogenase (NAD+) activity"/>
    <property type="evidence" value="ECO:0007669"/>
    <property type="project" value="TreeGrafter"/>
</dbReference>
<dbReference type="SUPFAM" id="SSF51735">
    <property type="entry name" value="NAD(P)-binding Rossmann-fold domains"/>
    <property type="match status" value="1"/>
</dbReference>
<evidence type="ECO:0000313" key="2">
    <source>
        <dbReference type="EMBL" id="RDX55339.1"/>
    </source>
</evidence>
<reference evidence="2 3" key="1">
    <citation type="journal article" date="2018" name="Biotechnol. Biofuels">
        <title>Integrative visual omics of the white-rot fungus Polyporus brumalis exposes the biotechnological potential of its oxidative enzymes for delignifying raw plant biomass.</title>
        <authorList>
            <person name="Miyauchi S."/>
            <person name="Rancon A."/>
            <person name="Drula E."/>
            <person name="Hage H."/>
            <person name="Chaduli D."/>
            <person name="Favel A."/>
            <person name="Grisel S."/>
            <person name="Henrissat B."/>
            <person name="Herpoel-Gimbert I."/>
            <person name="Ruiz-Duenas F.J."/>
            <person name="Chevret D."/>
            <person name="Hainaut M."/>
            <person name="Lin J."/>
            <person name="Wang M."/>
            <person name="Pangilinan J."/>
            <person name="Lipzen A."/>
            <person name="Lesage-Meessen L."/>
            <person name="Navarro D."/>
            <person name="Riley R."/>
            <person name="Grigoriev I.V."/>
            <person name="Zhou S."/>
            <person name="Raouche S."/>
            <person name="Rosso M.N."/>
        </authorList>
    </citation>
    <scope>NUCLEOTIDE SEQUENCE [LARGE SCALE GENOMIC DNA]</scope>
    <source>
        <strain evidence="2 3">BRFM 1820</strain>
    </source>
</reference>
<dbReference type="Gene3D" id="3.40.50.720">
    <property type="entry name" value="NAD(P)-binding Rossmann-like Domain"/>
    <property type="match status" value="1"/>
</dbReference>
<proteinExistence type="predicted"/>
<dbReference type="InterPro" id="IPR051783">
    <property type="entry name" value="NAD(P)-dependent_oxidoreduct"/>
</dbReference>
<dbReference type="Pfam" id="PF01370">
    <property type="entry name" value="Epimerase"/>
    <property type="match status" value="1"/>
</dbReference>
<evidence type="ECO:0000313" key="3">
    <source>
        <dbReference type="Proteomes" id="UP000256964"/>
    </source>
</evidence>
<dbReference type="Proteomes" id="UP000256964">
    <property type="component" value="Unassembled WGS sequence"/>
</dbReference>
<evidence type="ECO:0000259" key="1">
    <source>
        <dbReference type="Pfam" id="PF01370"/>
    </source>
</evidence>
<accession>A0A371DS16</accession>
<name>A0A371DS16_9APHY</name>
<gene>
    <name evidence="2" type="ORF">OH76DRAFT_1371424</name>
</gene>
<dbReference type="PANTHER" id="PTHR48079:SF6">
    <property type="entry name" value="NAD(P)-BINDING DOMAIN-CONTAINING PROTEIN-RELATED"/>
    <property type="match status" value="1"/>
</dbReference>
<dbReference type="InterPro" id="IPR036291">
    <property type="entry name" value="NAD(P)-bd_dom_sf"/>
</dbReference>
<sequence>MSAKTTIFLTGATGYVGGTVLARLLNHPERKNFDITALVRDEAKAKILSTKFGLNTVIGTHQDLDKVASLAEAAHIVFNISNADDEQFTGAILKGLKNRNTKTGDVPILIHTTGSAIVMDDARGAYAAGPETIFDDLDVEKAKAIPPTALHHSVDLLILDADTQGYIRGYLVNPSTVYGAPTHELVAAGITNTHSIQIPVLIQAALARKRAGMVGAGKAIWPAIHVDDTAELFITLFDTILKKPEAAGHGWEGFYNGENGEYTWYQLAKAIGEALVELGIASDPEPTTFTHEELLKYFPTLEFAYVWGTNCRVRASRARALGWKPKYTIEDLFKSVKPEVETFLRK</sequence>
<dbReference type="InterPro" id="IPR001509">
    <property type="entry name" value="Epimerase_deHydtase"/>
</dbReference>
<organism evidence="2 3">
    <name type="scientific">Lentinus brumalis</name>
    <dbReference type="NCBI Taxonomy" id="2498619"/>
    <lineage>
        <taxon>Eukaryota</taxon>
        <taxon>Fungi</taxon>
        <taxon>Dikarya</taxon>
        <taxon>Basidiomycota</taxon>
        <taxon>Agaricomycotina</taxon>
        <taxon>Agaricomycetes</taxon>
        <taxon>Polyporales</taxon>
        <taxon>Polyporaceae</taxon>
        <taxon>Lentinus</taxon>
    </lineage>
</organism>
<dbReference type="PANTHER" id="PTHR48079">
    <property type="entry name" value="PROTEIN YEEZ"/>
    <property type="match status" value="1"/>
</dbReference>
<dbReference type="EMBL" id="KZ857382">
    <property type="protein sequence ID" value="RDX55339.1"/>
    <property type="molecule type" value="Genomic_DNA"/>
</dbReference>
<protein>
    <submittedName>
        <fullName evidence="2">NAD-P-binding protein</fullName>
    </submittedName>
</protein>
<dbReference type="STRING" id="139420.A0A371DS16"/>
<dbReference type="OrthoDB" id="10262413at2759"/>
<dbReference type="GO" id="GO:0005737">
    <property type="term" value="C:cytoplasm"/>
    <property type="evidence" value="ECO:0007669"/>
    <property type="project" value="TreeGrafter"/>
</dbReference>
<feature type="domain" description="NAD-dependent epimerase/dehydratase" evidence="1">
    <location>
        <begin position="7"/>
        <end position="239"/>
    </location>
</feature>
<dbReference type="AlphaFoldDB" id="A0A371DS16"/>
<keyword evidence="3" id="KW-1185">Reference proteome</keyword>